<keyword evidence="1" id="KW-1185">Reference proteome</keyword>
<organism evidence="1 2">
    <name type="scientific">Acrobeloides nanus</name>
    <dbReference type="NCBI Taxonomy" id="290746"/>
    <lineage>
        <taxon>Eukaryota</taxon>
        <taxon>Metazoa</taxon>
        <taxon>Ecdysozoa</taxon>
        <taxon>Nematoda</taxon>
        <taxon>Chromadorea</taxon>
        <taxon>Rhabditida</taxon>
        <taxon>Tylenchina</taxon>
        <taxon>Cephalobomorpha</taxon>
        <taxon>Cephaloboidea</taxon>
        <taxon>Cephalobidae</taxon>
        <taxon>Acrobeloides</taxon>
    </lineage>
</organism>
<proteinExistence type="predicted"/>
<dbReference type="AlphaFoldDB" id="A0A914CB43"/>
<accession>A0A914CB43</accession>
<dbReference type="PANTHER" id="PTHR46282:SF2">
    <property type="entry name" value="LEUCINE-RICH MELANOCYTE DIFFERENTIATION-ASSOCIATED PROTEIN"/>
    <property type="match status" value="1"/>
</dbReference>
<protein>
    <submittedName>
        <fullName evidence="2">Uncharacterized protein</fullName>
    </submittedName>
</protein>
<reference evidence="2" key="1">
    <citation type="submission" date="2022-11" db="UniProtKB">
        <authorList>
            <consortium name="WormBaseParasite"/>
        </authorList>
    </citation>
    <scope>IDENTIFICATION</scope>
</reference>
<dbReference type="Gene3D" id="3.80.10.10">
    <property type="entry name" value="Ribonuclease Inhibitor"/>
    <property type="match status" value="1"/>
</dbReference>
<dbReference type="PROSITE" id="PS51450">
    <property type="entry name" value="LRR"/>
    <property type="match status" value="1"/>
</dbReference>
<dbReference type="SUPFAM" id="SSF52058">
    <property type="entry name" value="L domain-like"/>
    <property type="match status" value="1"/>
</dbReference>
<dbReference type="InterPro" id="IPR032675">
    <property type="entry name" value="LRR_dom_sf"/>
</dbReference>
<dbReference type="InterPro" id="IPR043313">
    <property type="entry name" value="LRMDA"/>
</dbReference>
<evidence type="ECO:0000313" key="2">
    <source>
        <dbReference type="WBParaSite" id="ACRNAN_Path_734.g2780.t1"/>
    </source>
</evidence>
<dbReference type="WBParaSite" id="ACRNAN_Path_734.g2780.t1">
    <property type="protein sequence ID" value="ACRNAN_Path_734.g2780.t1"/>
    <property type="gene ID" value="ACRNAN_Path_734.g2780"/>
</dbReference>
<dbReference type="PANTHER" id="PTHR46282">
    <property type="entry name" value="LEUCINE-RICH MELANOCYTE DIFFERENTIATION-ASSOCIATED PROTEIN"/>
    <property type="match status" value="1"/>
</dbReference>
<dbReference type="Proteomes" id="UP000887540">
    <property type="component" value="Unplaced"/>
</dbReference>
<name>A0A914CB43_9BILA</name>
<sequence>MLHSRCVIGRKPNLCHNKPVEDSLLGLIDFSNQNLWRLPDEVINNADQIQHLILDGNELDESVWQHIRFENLRTLSLNANKVKNIGVLVQYLSRKCPKLTFLSLIGNPGWPYPIHNLNSKKKYRAYIQSIKKMLPNLQFLDSMQVRCHNKKIS</sequence>
<dbReference type="InterPro" id="IPR001611">
    <property type="entry name" value="Leu-rich_rpt"/>
</dbReference>
<evidence type="ECO:0000313" key="1">
    <source>
        <dbReference type="Proteomes" id="UP000887540"/>
    </source>
</evidence>